<gene>
    <name evidence="1" type="ORF">GCM10010361_53170</name>
</gene>
<accession>A0ABN1AQA0</accession>
<reference evidence="1 2" key="1">
    <citation type="journal article" date="2019" name="Int. J. Syst. Evol. Microbiol.">
        <title>The Global Catalogue of Microorganisms (GCM) 10K type strain sequencing project: providing services to taxonomists for standard genome sequencing and annotation.</title>
        <authorList>
            <consortium name="The Broad Institute Genomics Platform"/>
            <consortium name="The Broad Institute Genome Sequencing Center for Infectious Disease"/>
            <person name="Wu L."/>
            <person name="Ma J."/>
        </authorList>
    </citation>
    <scope>NUCLEOTIDE SEQUENCE [LARGE SCALE GENOMIC DNA]</scope>
    <source>
        <strain evidence="1 2">JCM 4805</strain>
    </source>
</reference>
<dbReference type="EMBL" id="BAAABY010000037">
    <property type="protein sequence ID" value="GAA0481698.1"/>
    <property type="molecule type" value="Genomic_DNA"/>
</dbReference>
<proteinExistence type="predicted"/>
<evidence type="ECO:0000313" key="2">
    <source>
        <dbReference type="Proteomes" id="UP001500909"/>
    </source>
</evidence>
<organism evidence="1 2">
    <name type="scientific">Streptomyces olivaceiscleroticus</name>
    <dbReference type="NCBI Taxonomy" id="68245"/>
    <lineage>
        <taxon>Bacteria</taxon>
        <taxon>Bacillati</taxon>
        <taxon>Actinomycetota</taxon>
        <taxon>Actinomycetes</taxon>
        <taxon>Kitasatosporales</taxon>
        <taxon>Streptomycetaceae</taxon>
        <taxon>Streptomyces</taxon>
    </lineage>
</organism>
<evidence type="ECO:0000313" key="1">
    <source>
        <dbReference type="EMBL" id="GAA0481698.1"/>
    </source>
</evidence>
<protein>
    <recommendedName>
        <fullName evidence="3">Carrier domain-containing protein</fullName>
    </recommendedName>
</protein>
<dbReference type="Proteomes" id="UP001500909">
    <property type="component" value="Unassembled WGS sequence"/>
</dbReference>
<comment type="caution">
    <text evidence="1">The sequence shown here is derived from an EMBL/GenBank/DDBJ whole genome shotgun (WGS) entry which is preliminary data.</text>
</comment>
<evidence type="ECO:0008006" key="3">
    <source>
        <dbReference type="Google" id="ProtNLM"/>
    </source>
</evidence>
<keyword evidence="2" id="KW-1185">Reference proteome</keyword>
<sequence>MCAGNRPPAGDHVHAADGAAHTDVQQPGTITLEGAGAIESALHGPAWLVAVLDRIHDDHVEFSPLEAVSRPDLYGWSSLGVILIIEIVKSGFLLCAVRRDDAYGLTLSAVMLCVRGGNDAAAGPPSAASALSGQLRKSFGG</sequence>
<name>A0ABN1AQA0_9ACTN</name>